<evidence type="ECO:0000259" key="1">
    <source>
        <dbReference type="Pfam" id="PF00027"/>
    </source>
</evidence>
<dbReference type="EMBL" id="CM001023">
    <property type="protein sequence ID" value="EAZ81957.1"/>
    <property type="molecule type" value="Genomic_DNA"/>
</dbReference>
<dbReference type="Pfam" id="PF00027">
    <property type="entry name" value="cNMP_binding"/>
    <property type="match status" value="1"/>
</dbReference>
<dbReference type="RefSeq" id="WP_008198003.1">
    <property type="nucleotide sequence ID" value="NZ_CM001023.1"/>
</dbReference>
<dbReference type="eggNOG" id="COG0664">
    <property type="taxonomic scope" value="Bacteria"/>
</dbReference>
<name>A3HUY5_9BACT</name>
<proteinExistence type="predicted"/>
<feature type="domain" description="Cyclic nucleotide-binding" evidence="1">
    <location>
        <begin position="37"/>
        <end position="123"/>
    </location>
</feature>
<protein>
    <submittedName>
        <fullName evidence="2">Cyclic nucleotide binding-regulatory protein</fullName>
    </submittedName>
</protein>
<dbReference type="SUPFAM" id="SSF51206">
    <property type="entry name" value="cAMP-binding domain-like"/>
    <property type="match status" value="1"/>
</dbReference>
<dbReference type="InterPro" id="IPR018490">
    <property type="entry name" value="cNMP-bd_dom_sf"/>
</dbReference>
<evidence type="ECO:0000313" key="2">
    <source>
        <dbReference type="EMBL" id="EAZ81957.1"/>
    </source>
</evidence>
<sequence>MERESDSYYNKFKSHIEKHLNVKNVEFETISHFFEVKKVGKKTSLIEPGEICRFENFVVSGLFQTTVPDESGKIHTLNFPHENWWVGDFKSFSTQTPSNMRIEALEDSVLLEITKSSLDELLGSSPVFANYFRILSENASIAANERIIYQLSQTAEQRYQLFCQKYPAIKNRLSQRRIASFLGVSPEYFNQLENRKKS</sequence>
<dbReference type="CDD" id="cd00038">
    <property type="entry name" value="CAP_ED"/>
    <property type="match status" value="1"/>
</dbReference>
<dbReference type="STRING" id="388413.ALPR1_01910"/>
<accession>A3HUY5</accession>
<dbReference type="AlphaFoldDB" id="A3HUY5"/>
<dbReference type="OrthoDB" id="667553at2"/>
<dbReference type="EMBL" id="AAXU02000001">
    <property type="protein sequence ID" value="EAZ81957.1"/>
    <property type="molecule type" value="Genomic_DNA"/>
</dbReference>
<dbReference type="Proteomes" id="UP000003919">
    <property type="component" value="Chromosome"/>
</dbReference>
<keyword evidence="3" id="KW-1185">Reference proteome</keyword>
<evidence type="ECO:0000313" key="3">
    <source>
        <dbReference type="Proteomes" id="UP000003919"/>
    </source>
</evidence>
<dbReference type="Gene3D" id="2.60.120.10">
    <property type="entry name" value="Jelly Rolls"/>
    <property type="match status" value="1"/>
</dbReference>
<gene>
    <name evidence="2" type="ORF">ALPR1_01910</name>
</gene>
<organism evidence="2 3">
    <name type="scientific">Algoriphagus machipongonensis</name>
    <dbReference type="NCBI Taxonomy" id="388413"/>
    <lineage>
        <taxon>Bacteria</taxon>
        <taxon>Pseudomonadati</taxon>
        <taxon>Bacteroidota</taxon>
        <taxon>Cytophagia</taxon>
        <taxon>Cytophagales</taxon>
        <taxon>Cyclobacteriaceae</taxon>
        <taxon>Algoriphagus</taxon>
    </lineage>
</organism>
<dbReference type="InterPro" id="IPR014710">
    <property type="entry name" value="RmlC-like_jellyroll"/>
</dbReference>
<reference evidence="2 3" key="1">
    <citation type="journal article" date="2011" name="J. Bacteriol.">
        <title>Complete genome sequence of Algoriphagus sp. PR1, bacterial prey of a colony-forming choanoflagellate.</title>
        <authorList>
            <person name="Alegado R.A."/>
            <person name="Ferriera S."/>
            <person name="Nusbaum C."/>
            <person name="Young S.K."/>
            <person name="Zeng Q."/>
            <person name="Imamovic A."/>
            <person name="Fairclough S.R."/>
            <person name="King N."/>
        </authorList>
    </citation>
    <scope>NUCLEOTIDE SEQUENCE [LARGE SCALE GENOMIC DNA]</scope>
    <source>
        <strain evidence="2 3">PR1</strain>
    </source>
</reference>
<comment type="caution">
    <text evidence="2">The sequence shown here is derived from an EMBL/GenBank/DDBJ whole genome shotgun (WGS) entry which is preliminary data.</text>
</comment>
<dbReference type="InterPro" id="IPR000595">
    <property type="entry name" value="cNMP-bd_dom"/>
</dbReference>
<dbReference type="HOGENOM" id="CLU_075053_9_2_10"/>